<dbReference type="Proteomes" id="UP000008207">
    <property type="component" value="Chromosome"/>
</dbReference>
<gene>
    <name evidence="1" type="ordered locus">Mnod_7340</name>
</gene>
<organism evidence="1 2">
    <name type="scientific">Methylobacterium nodulans (strain LMG 21967 / CNCM I-2342 / ORS 2060)</name>
    <dbReference type="NCBI Taxonomy" id="460265"/>
    <lineage>
        <taxon>Bacteria</taxon>
        <taxon>Pseudomonadati</taxon>
        <taxon>Pseudomonadota</taxon>
        <taxon>Alphaproteobacteria</taxon>
        <taxon>Hyphomicrobiales</taxon>
        <taxon>Methylobacteriaceae</taxon>
        <taxon>Methylobacterium</taxon>
    </lineage>
</organism>
<evidence type="ECO:0000313" key="2">
    <source>
        <dbReference type="Proteomes" id="UP000008207"/>
    </source>
</evidence>
<dbReference type="STRING" id="460265.Mnod_7340"/>
<dbReference type="RefSeq" id="WP_015933638.1">
    <property type="nucleotide sequence ID" value="NC_011894.1"/>
</dbReference>
<dbReference type="HOGENOM" id="CLU_2409872_0_0_5"/>
<name>B8ILV4_METNO</name>
<dbReference type="AlphaFoldDB" id="B8ILV4"/>
<dbReference type="EMBL" id="CP001349">
    <property type="protein sequence ID" value="ACL62079.1"/>
    <property type="molecule type" value="Genomic_DNA"/>
</dbReference>
<dbReference type="KEGG" id="mno:Mnod_7340"/>
<proteinExistence type="predicted"/>
<keyword evidence="2" id="KW-1185">Reference proteome</keyword>
<evidence type="ECO:0000313" key="1">
    <source>
        <dbReference type="EMBL" id="ACL62079.1"/>
    </source>
</evidence>
<reference evidence="1 2" key="1">
    <citation type="submission" date="2009-01" db="EMBL/GenBank/DDBJ databases">
        <title>Complete sequence of chromosome of Methylobacterium nodulans ORS 2060.</title>
        <authorList>
            <consortium name="US DOE Joint Genome Institute"/>
            <person name="Lucas S."/>
            <person name="Copeland A."/>
            <person name="Lapidus A."/>
            <person name="Glavina del Rio T."/>
            <person name="Dalin E."/>
            <person name="Tice H."/>
            <person name="Bruce D."/>
            <person name="Goodwin L."/>
            <person name="Pitluck S."/>
            <person name="Sims D."/>
            <person name="Brettin T."/>
            <person name="Detter J.C."/>
            <person name="Han C."/>
            <person name="Larimer F."/>
            <person name="Land M."/>
            <person name="Hauser L."/>
            <person name="Kyrpides N."/>
            <person name="Ivanova N."/>
            <person name="Marx C.J."/>
            <person name="Richardson P."/>
        </authorList>
    </citation>
    <scope>NUCLEOTIDE SEQUENCE [LARGE SCALE GENOMIC DNA]</scope>
    <source>
        <strain evidence="2">LMG 21967 / CNCM I-2342 / ORS 2060</strain>
    </source>
</reference>
<sequence>MSEAVAFALGGPVTAPAPFAVGERPSARALVSAVGRMAIQGVDTIDDLHRRAGEFETVVLTSTCPLERTVASAIAADLTRQARTASLTAWRL</sequence>
<protein>
    <submittedName>
        <fullName evidence="1">Uncharacterized protein</fullName>
    </submittedName>
</protein>
<accession>B8ILV4</accession>